<proteinExistence type="predicted"/>
<dbReference type="EMBL" id="GGEC01041099">
    <property type="protein sequence ID" value="MBX21583.1"/>
    <property type="molecule type" value="Transcribed_RNA"/>
</dbReference>
<dbReference type="AlphaFoldDB" id="A0A2P2LUH8"/>
<evidence type="ECO:0000313" key="1">
    <source>
        <dbReference type="EMBL" id="MBX21583.1"/>
    </source>
</evidence>
<accession>A0A2P2LUH8</accession>
<sequence>MTSDMEQKEVDKELRACQRKNLLDSLKTKHTETQEFDGTV</sequence>
<name>A0A2P2LUH8_RHIMU</name>
<protein>
    <submittedName>
        <fullName evidence="1">Uncharacterized protein</fullName>
    </submittedName>
</protein>
<reference evidence="1" key="1">
    <citation type="submission" date="2018-02" db="EMBL/GenBank/DDBJ databases">
        <title>Rhizophora mucronata_Transcriptome.</title>
        <authorList>
            <person name="Meera S.P."/>
            <person name="Sreeshan A."/>
            <person name="Augustine A."/>
        </authorList>
    </citation>
    <scope>NUCLEOTIDE SEQUENCE</scope>
    <source>
        <tissue evidence="1">Leaf</tissue>
    </source>
</reference>
<organism evidence="1">
    <name type="scientific">Rhizophora mucronata</name>
    <name type="common">Asiatic mangrove</name>
    <dbReference type="NCBI Taxonomy" id="61149"/>
    <lineage>
        <taxon>Eukaryota</taxon>
        <taxon>Viridiplantae</taxon>
        <taxon>Streptophyta</taxon>
        <taxon>Embryophyta</taxon>
        <taxon>Tracheophyta</taxon>
        <taxon>Spermatophyta</taxon>
        <taxon>Magnoliopsida</taxon>
        <taxon>eudicotyledons</taxon>
        <taxon>Gunneridae</taxon>
        <taxon>Pentapetalae</taxon>
        <taxon>rosids</taxon>
        <taxon>fabids</taxon>
        <taxon>Malpighiales</taxon>
        <taxon>Rhizophoraceae</taxon>
        <taxon>Rhizophora</taxon>
    </lineage>
</organism>